<name>A0A518AMV9_9BACT</name>
<evidence type="ECO:0000256" key="9">
    <source>
        <dbReference type="ARBA" id="ARBA00023136"/>
    </source>
</evidence>
<evidence type="ECO:0000313" key="13">
    <source>
        <dbReference type="Proteomes" id="UP000315750"/>
    </source>
</evidence>
<evidence type="ECO:0000256" key="3">
    <source>
        <dbReference type="ARBA" id="ARBA00022448"/>
    </source>
</evidence>
<dbReference type="InterPro" id="IPR001734">
    <property type="entry name" value="Na/solute_symporter"/>
</dbReference>
<gene>
    <name evidence="12" type="primary">sglT_3</name>
    <name evidence="12" type="ORF">Pan181_22380</name>
</gene>
<feature type="transmembrane region" description="Helical" evidence="11">
    <location>
        <begin position="687"/>
        <end position="708"/>
    </location>
</feature>
<dbReference type="GO" id="GO:0006814">
    <property type="term" value="P:sodium ion transport"/>
    <property type="evidence" value="ECO:0007669"/>
    <property type="project" value="UniProtKB-KW"/>
</dbReference>
<keyword evidence="4" id="KW-1003">Cell membrane</keyword>
<feature type="transmembrane region" description="Helical" evidence="11">
    <location>
        <begin position="743"/>
        <end position="762"/>
    </location>
</feature>
<evidence type="ECO:0000313" key="12">
    <source>
        <dbReference type="EMBL" id="QDU56036.1"/>
    </source>
</evidence>
<dbReference type="Pfam" id="PF24996">
    <property type="entry name" value="NANM"/>
    <property type="match status" value="1"/>
</dbReference>
<dbReference type="PANTHER" id="PTHR42985">
    <property type="entry name" value="SODIUM-COUPLED MONOCARBOXYLATE TRANSPORTER"/>
    <property type="match status" value="1"/>
</dbReference>
<feature type="transmembrane region" description="Helical" evidence="11">
    <location>
        <begin position="826"/>
        <end position="847"/>
    </location>
</feature>
<dbReference type="PANTHER" id="PTHR42985:SF40">
    <property type="entry name" value="LD47995P-RELATED"/>
    <property type="match status" value="1"/>
</dbReference>
<comment type="similarity">
    <text evidence="2">Belongs to the sodium:solute symporter (SSF) (TC 2.A.21) family.</text>
</comment>
<feature type="transmembrane region" description="Helical" evidence="11">
    <location>
        <begin position="487"/>
        <end position="514"/>
    </location>
</feature>
<dbReference type="SUPFAM" id="SSF117281">
    <property type="entry name" value="Kelch motif"/>
    <property type="match status" value="1"/>
</dbReference>
<keyword evidence="10" id="KW-0739">Sodium transport</keyword>
<dbReference type="PROSITE" id="PS50283">
    <property type="entry name" value="NA_SOLUT_SYMP_3"/>
    <property type="match status" value="1"/>
</dbReference>
<feature type="transmembrane region" description="Helical" evidence="11">
    <location>
        <begin position="446"/>
        <end position="467"/>
    </location>
</feature>
<evidence type="ECO:0000256" key="10">
    <source>
        <dbReference type="ARBA" id="ARBA00023201"/>
    </source>
</evidence>
<keyword evidence="3" id="KW-0813">Transport</keyword>
<feature type="transmembrane region" description="Helical" evidence="11">
    <location>
        <begin position="554"/>
        <end position="572"/>
    </location>
</feature>
<dbReference type="RefSeq" id="WP_231943805.1">
    <property type="nucleotide sequence ID" value="NZ_CP036278.1"/>
</dbReference>
<evidence type="ECO:0000256" key="1">
    <source>
        <dbReference type="ARBA" id="ARBA00004651"/>
    </source>
</evidence>
<dbReference type="GO" id="GO:0015293">
    <property type="term" value="F:symporter activity"/>
    <property type="evidence" value="ECO:0007669"/>
    <property type="project" value="TreeGrafter"/>
</dbReference>
<dbReference type="EMBL" id="CP036278">
    <property type="protein sequence ID" value="QDU56036.1"/>
    <property type="molecule type" value="Genomic_DNA"/>
</dbReference>
<dbReference type="InterPro" id="IPR056734">
    <property type="entry name" value="NANM"/>
</dbReference>
<keyword evidence="5 11" id="KW-0812">Transmembrane</keyword>
<dbReference type="GO" id="GO:0005886">
    <property type="term" value="C:plasma membrane"/>
    <property type="evidence" value="ECO:0007669"/>
    <property type="project" value="UniProtKB-SubCell"/>
</dbReference>
<dbReference type="NCBIfam" id="TIGR00813">
    <property type="entry name" value="sss"/>
    <property type="match status" value="1"/>
</dbReference>
<dbReference type="InterPro" id="IPR015915">
    <property type="entry name" value="Kelch-typ_b-propeller"/>
</dbReference>
<evidence type="ECO:0000256" key="5">
    <source>
        <dbReference type="ARBA" id="ARBA00022692"/>
    </source>
</evidence>
<evidence type="ECO:0000256" key="6">
    <source>
        <dbReference type="ARBA" id="ARBA00022989"/>
    </source>
</evidence>
<dbReference type="InterPro" id="IPR051163">
    <property type="entry name" value="Sodium:Solute_Symporter_SSF"/>
</dbReference>
<organism evidence="12 13">
    <name type="scientific">Aeoliella mucimassa</name>
    <dbReference type="NCBI Taxonomy" id="2527972"/>
    <lineage>
        <taxon>Bacteria</taxon>
        <taxon>Pseudomonadati</taxon>
        <taxon>Planctomycetota</taxon>
        <taxon>Planctomycetia</taxon>
        <taxon>Pirellulales</taxon>
        <taxon>Lacipirellulaceae</taxon>
        <taxon>Aeoliella</taxon>
    </lineage>
</organism>
<evidence type="ECO:0000256" key="4">
    <source>
        <dbReference type="ARBA" id="ARBA00022475"/>
    </source>
</evidence>
<evidence type="ECO:0000256" key="7">
    <source>
        <dbReference type="ARBA" id="ARBA00023053"/>
    </source>
</evidence>
<feature type="transmembrane region" description="Helical" evidence="11">
    <location>
        <begin position="801"/>
        <end position="820"/>
    </location>
</feature>
<feature type="transmembrane region" description="Helical" evidence="11">
    <location>
        <begin position="526"/>
        <end position="547"/>
    </location>
</feature>
<dbReference type="CDD" id="cd11495">
    <property type="entry name" value="SLC5sbd_NIS-like_u3"/>
    <property type="match status" value="1"/>
</dbReference>
<evidence type="ECO:0000256" key="8">
    <source>
        <dbReference type="ARBA" id="ARBA00023065"/>
    </source>
</evidence>
<dbReference type="Gene3D" id="2.120.10.80">
    <property type="entry name" value="Kelch-type beta propeller"/>
    <property type="match status" value="1"/>
</dbReference>
<evidence type="ECO:0000256" key="11">
    <source>
        <dbReference type="SAM" id="Phobius"/>
    </source>
</evidence>
<feature type="transmembrane region" description="Helical" evidence="11">
    <location>
        <begin position="602"/>
        <end position="621"/>
    </location>
</feature>
<keyword evidence="8" id="KW-0406">Ion transport</keyword>
<dbReference type="Gene3D" id="1.20.1730.10">
    <property type="entry name" value="Sodium/glucose cotransporter"/>
    <property type="match status" value="1"/>
</dbReference>
<keyword evidence="7" id="KW-0915">Sodium</keyword>
<proteinExistence type="inferred from homology"/>
<dbReference type="KEGG" id="amuc:Pan181_22380"/>
<reference evidence="12 13" key="1">
    <citation type="submission" date="2019-02" db="EMBL/GenBank/DDBJ databases">
        <title>Deep-cultivation of Planctomycetes and their phenomic and genomic characterization uncovers novel biology.</title>
        <authorList>
            <person name="Wiegand S."/>
            <person name="Jogler M."/>
            <person name="Boedeker C."/>
            <person name="Pinto D."/>
            <person name="Vollmers J."/>
            <person name="Rivas-Marin E."/>
            <person name="Kohn T."/>
            <person name="Peeters S.H."/>
            <person name="Heuer A."/>
            <person name="Rast P."/>
            <person name="Oberbeckmann S."/>
            <person name="Bunk B."/>
            <person name="Jeske O."/>
            <person name="Meyerdierks A."/>
            <person name="Storesund J.E."/>
            <person name="Kallscheuer N."/>
            <person name="Luecker S."/>
            <person name="Lage O.M."/>
            <person name="Pohl T."/>
            <person name="Merkel B.J."/>
            <person name="Hornburger P."/>
            <person name="Mueller R.-W."/>
            <person name="Bruemmer F."/>
            <person name="Labrenz M."/>
            <person name="Spormann A.M."/>
            <person name="Op den Camp H."/>
            <person name="Overmann J."/>
            <person name="Amann R."/>
            <person name="Jetten M.S.M."/>
            <person name="Mascher T."/>
            <person name="Medema M.H."/>
            <person name="Devos D.P."/>
            <person name="Kaster A.-K."/>
            <person name="Ovreas L."/>
            <person name="Rohde M."/>
            <person name="Galperin M.Y."/>
            <person name="Jogler C."/>
        </authorList>
    </citation>
    <scope>NUCLEOTIDE SEQUENCE [LARGE SCALE GENOMIC DNA]</scope>
    <source>
        <strain evidence="12 13">Pan181</strain>
    </source>
</reference>
<keyword evidence="9 11" id="KW-0472">Membrane</keyword>
<keyword evidence="6 11" id="KW-1133">Transmembrane helix</keyword>
<keyword evidence="13" id="KW-1185">Reference proteome</keyword>
<evidence type="ECO:0000256" key="2">
    <source>
        <dbReference type="ARBA" id="ARBA00006434"/>
    </source>
</evidence>
<feature type="transmembrane region" description="Helical" evidence="11">
    <location>
        <begin position="412"/>
        <end position="434"/>
    </location>
</feature>
<feature type="transmembrane region" description="Helical" evidence="11">
    <location>
        <begin position="774"/>
        <end position="794"/>
    </location>
</feature>
<feature type="transmembrane region" description="Helical" evidence="11">
    <location>
        <begin position="642"/>
        <end position="667"/>
    </location>
</feature>
<dbReference type="InterPro" id="IPR038377">
    <property type="entry name" value="Na/Glc_symporter_sf"/>
</dbReference>
<dbReference type="Proteomes" id="UP000315750">
    <property type="component" value="Chromosome"/>
</dbReference>
<comment type="subcellular location">
    <subcellularLocation>
        <location evidence="1">Cell membrane</location>
        <topology evidence="1">Multi-pass membrane protein</topology>
    </subcellularLocation>
</comment>
<dbReference type="Pfam" id="PF00474">
    <property type="entry name" value="SSF"/>
    <property type="match status" value="1"/>
</dbReference>
<protein>
    <submittedName>
        <fullName evidence="12">Sodium/glucose cotransporter</fullName>
    </submittedName>
</protein>
<dbReference type="AlphaFoldDB" id="A0A518AMV9"/>
<sequence length="876" mass="94570">MGGTLKLGGWLFAVLWLTVNCMAGEPQTESPNGFLHWQSLPKLPNPVGVAGPFVGVDHDALVVAGGANFPKQPYWENDKVWHADAWVLTRDSEESYQWHSGFALDAPMAYGAVANTSKGIACLGGDDGKQVSKKCFLLRWMPESQKLERTPLPDLPAPCAYGAATSFGDVVYLACGQADRSLLSATTNLWRLDLNDPKPAWESLAPLPGPERAFNDTIAQHNGFNTCVYVFGGRCVKSESTSADDIVPLSDLYEFNPTTNTWRRRADLPHPLMAGTAIPAGQSHIIALSGADGSLWEQAAELKLDHPGFKKQSLAYHTITNTWVEAGETPANAVTTPATQWGDRYVLASGERQPGVRTDEVWLIELKQQDHSFGAIDFSVLGVYLIAMVGVGVFFARQNKSTDDYFRGGQKVLWWAAGCSIFATMLSSITFMAIPAKAYAQDLVYLLGNCMILAVAPIAVYLALPFFRQIDATSAYEYLEKRFNRLVRLFASASFTLFHLFRMGIVMSLAALTLATVTPLSPVESVLLMGVLSILYCTLGGVEAVIWTDTIQTVVLLGGAVVCLSVMLWGTGDSAESWSQLAWQEGKLQFANLHLDPTSASLALWVVVIGGIGQNISSYTADQAVVQRYMTTPDQSRAARSIWFAAILAIPASFLFFFMGTALFLFYHSHPEKLDPTFTTDQILPLFIANELPVGIAGLLVAGIFAAAQSTVSTSMNSTATAVVTDFLRPFAVLRSEHGYLQAARGFTLLFGVIGTVIALLFVSPDIRSLFDQFVKVIGLFMGVLGGLFALGMLTRRATGIGALVGAIAGAVIMLGMPYYSDINGFLYATIGVTFCFAIGYLVSLLVPAQQANIAGLTLFSLKKSSSRGPSQSVVG</sequence>
<accession>A0A518AMV9</accession>
<feature type="transmembrane region" description="Helical" evidence="11">
    <location>
        <begin position="373"/>
        <end position="396"/>
    </location>
</feature>